<dbReference type="InterPro" id="IPR005835">
    <property type="entry name" value="NTP_transferase_dom"/>
</dbReference>
<reference evidence="2 3" key="1">
    <citation type="submission" date="2019-02" db="EMBL/GenBank/DDBJ databases">
        <authorList>
            <person name="Fomenkov A."/>
            <person name="Dubinina G."/>
            <person name="Grabovich M."/>
            <person name="Vincze T."/>
            <person name="Roberts R.J."/>
        </authorList>
    </citation>
    <scope>NUCLEOTIDE SEQUENCE [LARGE SCALE GENOMIC DNA]</scope>
    <source>
        <strain evidence="2 3">P</strain>
    </source>
</reference>
<reference evidence="2 3" key="2">
    <citation type="submission" date="2019-09" db="EMBL/GenBank/DDBJ databases">
        <title>Complete Genome Sequence and Methylome Analysis of free living Spirochaetas.</title>
        <authorList>
            <person name="Leshcheva N."/>
            <person name="Mikheeva N."/>
        </authorList>
    </citation>
    <scope>NUCLEOTIDE SEQUENCE [LARGE SCALE GENOMIC DNA]</scope>
    <source>
        <strain evidence="2 3">P</strain>
    </source>
</reference>
<protein>
    <submittedName>
        <fullName evidence="2">Nucleotidyltransferase</fullName>
    </submittedName>
</protein>
<gene>
    <name evidence="2" type="ORF">EW093_02915</name>
</gene>
<dbReference type="InterPro" id="IPR029044">
    <property type="entry name" value="Nucleotide-diphossugar_trans"/>
</dbReference>
<dbReference type="OrthoDB" id="9779926at2"/>
<evidence type="ECO:0000313" key="3">
    <source>
        <dbReference type="Proteomes" id="UP000323824"/>
    </source>
</evidence>
<proteinExistence type="predicted"/>
<evidence type="ECO:0000313" key="2">
    <source>
        <dbReference type="EMBL" id="QEN03693.1"/>
    </source>
</evidence>
<dbReference type="AlphaFoldDB" id="A0A5C1Q6L2"/>
<feature type="domain" description="Nucleotidyl transferase" evidence="1">
    <location>
        <begin position="7"/>
        <end position="141"/>
    </location>
</feature>
<dbReference type="KEGG" id="sper:EW093_02915"/>
<dbReference type="Gene3D" id="3.90.550.10">
    <property type="entry name" value="Spore Coat Polysaccharide Biosynthesis Protein SpsA, Chain A"/>
    <property type="match status" value="1"/>
</dbReference>
<dbReference type="Pfam" id="PF00483">
    <property type="entry name" value="NTP_transferase"/>
    <property type="match status" value="1"/>
</dbReference>
<dbReference type="SUPFAM" id="SSF53448">
    <property type="entry name" value="Nucleotide-diphospho-sugar transferases"/>
    <property type="match status" value="1"/>
</dbReference>
<dbReference type="EMBL" id="CP035807">
    <property type="protein sequence ID" value="QEN03693.1"/>
    <property type="molecule type" value="Genomic_DNA"/>
</dbReference>
<organism evidence="2 3">
    <name type="scientific">Thiospirochaeta perfilievii</name>
    <dbReference type="NCBI Taxonomy" id="252967"/>
    <lineage>
        <taxon>Bacteria</taxon>
        <taxon>Pseudomonadati</taxon>
        <taxon>Spirochaetota</taxon>
        <taxon>Spirochaetia</taxon>
        <taxon>Spirochaetales</taxon>
        <taxon>Spirochaetaceae</taxon>
        <taxon>Thiospirochaeta</taxon>
    </lineage>
</organism>
<dbReference type="Proteomes" id="UP000323824">
    <property type="component" value="Chromosome"/>
</dbReference>
<dbReference type="RefSeq" id="WP_149566951.1">
    <property type="nucleotide sequence ID" value="NZ_CP035807.1"/>
</dbReference>
<sequence length="301" mass="33330">MKPTLLVLAAGMGSRYGGLKQIDPIGPNGEIIIDYSIYDAVKAGFGKVVFVIRKDIEDMFKEHIGRRFQDIIPVEYAYQQLNDLPNGFQVPEGREKPWGTGHAIYAARNIVKEPFAVINADDFYGKSAYTLLGQKLKEVSTSTIDQYSMVGFVLSNTLSENGFVSRGVCELGDNNILDTVVERTNIVKTASGAEATLEDGSKLSLTGDEVVSMNFWGFTPTLFDHLERMFTAFLKDRGNELKSEFYIPSVVADLIKEGRASAEVLTSKDSWFGVTYPEDKDMVVKSVRALVESGAYPNKLF</sequence>
<evidence type="ECO:0000259" key="1">
    <source>
        <dbReference type="Pfam" id="PF00483"/>
    </source>
</evidence>
<keyword evidence="2" id="KW-0808">Transferase</keyword>
<name>A0A5C1Q6L2_9SPIO</name>
<accession>A0A5C1Q6L2</accession>
<keyword evidence="3" id="KW-1185">Reference proteome</keyword>
<dbReference type="GO" id="GO:0016740">
    <property type="term" value="F:transferase activity"/>
    <property type="evidence" value="ECO:0007669"/>
    <property type="project" value="UniProtKB-KW"/>
</dbReference>